<evidence type="ECO:0000313" key="3">
    <source>
        <dbReference type="EMBL" id="DAD73285.1"/>
    </source>
</evidence>
<feature type="compositionally biased region" description="Low complexity" evidence="1">
    <location>
        <begin position="100"/>
        <end position="117"/>
    </location>
</feature>
<keyword evidence="2" id="KW-0812">Transmembrane</keyword>
<evidence type="ECO:0000256" key="2">
    <source>
        <dbReference type="SAM" id="Phobius"/>
    </source>
</evidence>
<organism evidence="3">
    <name type="scientific">Siphoviridae sp. ctOIB27</name>
    <dbReference type="NCBI Taxonomy" id="2826308"/>
    <lineage>
        <taxon>Viruses</taxon>
        <taxon>Duplodnaviria</taxon>
        <taxon>Heunggongvirae</taxon>
        <taxon>Uroviricota</taxon>
        <taxon>Caudoviricetes</taxon>
    </lineage>
</organism>
<feature type="compositionally biased region" description="Polar residues" evidence="1">
    <location>
        <begin position="118"/>
        <end position="127"/>
    </location>
</feature>
<keyword evidence="2" id="KW-1133">Transmembrane helix</keyword>
<keyword evidence="2" id="KW-0472">Membrane</keyword>
<proteinExistence type="predicted"/>
<feature type="transmembrane region" description="Helical" evidence="2">
    <location>
        <begin position="66"/>
        <end position="84"/>
    </location>
</feature>
<reference evidence="3" key="1">
    <citation type="journal article" date="2021" name="Proc. Natl. Acad. Sci. U.S.A.">
        <title>A Catalog of Tens of Thousands of Viruses from Human Metagenomes Reveals Hidden Associations with Chronic Diseases.</title>
        <authorList>
            <person name="Tisza M.J."/>
            <person name="Buck C.B."/>
        </authorList>
    </citation>
    <scope>NUCLEOTIDE SEQUENCE</scope>
    <source>
        <strain evidence="3">CtOIB27</strain>
    </source>
</reference>
<feature type="region of interest" description="Disordered" evidence="1">
    <location>
        <begin position="88"/>
        <end position="127"/>
    </location>
</feature>
<evidence type="ECO:0000256" key="1">
    <source>
        <dbReference type="SAM" id="MobiDB-lite"/>
    </source>
</evidence>
<protein>
    <submittedName>
        <fullName evidence="3">Double zinc ribbon protein</fullName>
    </submittedName>
</protein>
<name>A0A8S5LTC9_9CAUD</name>
<sequence>MSKPNYTVVCPRCGGEFDEKEKFCPHCDTPNRKMICRSCGKQINARDPVCKFCGAKNRRRVDSLRIGLLVAVPLLVVLLIVFLPKKSGTPKEPSSTQMQAEVSSASESPEKSAAQSETQDAPEQSSQAFNVEKHSGTLFSGGTVEITIPSDYIGEDVTQEKLDAKVEQADGFKSATLNADGSVTYIMTEACHKKLMQDMAQQLDSSLADMVGPEDYPNVTAIDVSNDYTKFTVTLSSDTVNLQESLMTLVFYMSGGLYHYFSTGEPVDNINVRFIDQSGNLLQEANSKDVNSK</sequence>
<accession>A0A8S5LTC9</accession>
<dbReference type="EMBL" id="BK014734">
    <property type="protein sequence ID" value="DAD73285.1"/>
    <property type="molecule type" value="Genomic_DNA"/>
</dbReference>